<organism evidence="2 3">
    <name type="scientific">Ruthenibacterium intestinale</name>
    <dbReference type="NCBI Taxonomy" id="3133163"/>
    <lineage>
        <taxon>Bacteria</taxon>
        <taxon>Bacillati</taxon>
        <taxon>Bacillota</taxon>
        <taxon>Clostridia</taxon>
        <taxon>Eubacteriales</taxon>
        <taxon>Oscillospiraceae</taxon>
        <taxon>Ruthenibacterium</taxon>
    </lineage>
</organism>
<reference evidence="2 3" key="1">
    <citation type="submission" date="2024-03" db="EMBL/GenBank/DDBJ databases">
        <title>Human intestinal bacterial collection.</title>
        <authorList>
            <person name="Pauvert C."/>
            <person name="Hitch T.C.A."/>
            <person name="Clavel T."/>
        </authorList>
    </citation>
    <scope>NUCLEOTIDE SEQUENCE [LARGE SCALE GENOMIC DNA]</scope>
    <source>
        <strain evidence="2 3">CLA-JM-H11</strain>
    </source>
</reference>
<evidence type="ECO:0000313" key="3">
    <source>
        <dbReference type="Proteomes" id="UP001477672"/>
    </source>
</evidence>
<dbReference type="Proteomes" id="UP001477672">
    <property type="component" value="Unassembled WGS sequence"/>
</dbReference>
<dbReference type="PANTHER" id="PTHR11215:SF1">
    <property type="entry name" value="MYG1 EXONUCLEASE"/>
    <property type="match status" value="1"/>
</dbReference>
<evidence type="ECO:0000256" key="1">
    <source>
        <dbReference type="ARBA" id="ARBA00010105"/>
    </source>
</evidence>
<protein>
    <submittedName>
        <fullName evidence="2">MYG1 family protein</fullName>
    </submittedName>
</protein>
<name>A0ABV1GJ35_9FIRM</name>
<gene>
    <name evidence="2" type="ORF">WMO24_15355</name>
</gene>
<evidence type="ECO:0000313" key="2">
    <source>
        <dbReference type="EMBL" id="MEQ2521793.1"/>
    </source>
</evidence>
<sequence>MNKRSEYALHLPEKAFTHGGKFHADDVFSAALLKLCRPDIEILRGYQVPDGFDGLVFDIGDGPFDHHAKGSPVRENGVPYAAFGLLWRELGPTLLHPDDARRFDEGFVQPLDLDDNTGCGNQLANCIMAYNPLWDSEASPDQCFDRAVEVAKELLDHKLESIRAIRRAEEEVRAALAKCRHGVVRMRRFAPWKQYLIPSKAKFVVFPSQRGGWCAQAVPAGFGTQALKVAFPRAWAGAREDELPAISGIETLRFCHAGRFLITTGTEEDAITACETAMAFGER</sequence>
<dbReference type="InterPro" id="IPR003226">
    <property type="entry name" value="MYG1_exonuclease"/>
</dbReference>
<comment type="caution">
    <text evidence="2">The sequence shown here is derived from an EMBL/GenBank/DDBJ whole genome shotgun (WGS) entry which is preliminary data.</text>
</comment>
<dbReference type="EMBL" id="JBBMFA010000116">
    <property type="protein sequence ID" value="MEQ2521793.1"/>
    <property type="molecule type" value="Genomic_DNA"/>
</dbReference>
<dbReference type="PANTHER" id="PTHR11215">
    <property type="entry name" value="METAL DEPENDENT HYDROLASE - RELATED"/>
    <property type="match status" value="1"/>
</dbReference>
<comment type="similarity">
    <text evidence="1">Belongs to the MYG1 family.</text>
</comment>
<accession>A0ABV1GJ35</accession>
<proteinExistence type="inferred from homology"/>
<keyword evidence="3" id="KW-1185">Reference proteome</keyword>
<dbReference type="Pfam" id="PF03690">
    <property type="entry name" value="MYG1_exonuc"/>
    <property type="match status" value="1"/>
</dbReference>
<dbReference type="RefSeq" id="WP_349217267.1">
    <property type="nucleotide sequence ID" value="NZ_JBBMFA010000116.1"/>
</dbReference>